<evidence type="ECO:0000256" key="5">
    <source>
        <dbReference type="ARBA" id="ARBA00023163"/>
    </source>
</evidence>
<keyword evidence="3" id="KW-0238">DNA-binding</keyword>
<keyword evidence="5" id="KW-0804">Transcription</keyword>
<evidence type="ECO:0000313" key="7">
    <source>
        <dbReference type="EMBL" id="GGE22643.1"/>
    </source>
</evidence>
<dbReference type="SUPFAM" id="SSF46785">
    <property type="entry name" value="Winged helix' DNA-binding domain"/>
    <property type="match status" value="1"/>
</dbReference>
<dbReference type="PANTHER" id="PTHR30293">
    <property type="entry name" value="TRANSCRIPTIONAL REGULATORY PROTEIN NAC-RELATED"/>
    <property type="match status" value="1"/>
</dbReference>
<proteinExistence type="inferred from homology"/>
<dbReference type="GO" id="GO:2000142">
    <property type="term" value="P:regulation of DNA-templated transcription initiation"/>
    <property type="evidence" value="ECO:0007669"/>
    <property type="project" value="TreeGrafter"/>
</dbReference>
<dbReference type="InterPro" id="IPR036388">
    <property type="entry name" value="WH-like_DNA-bd_sf"/>
</dbReference>
<dbReference type="Gene3D" id="1.10.10.10">
    <property type="entry name" value="Winged helix-like DNA-binding domain superfamily/Winged helix DNA-binding domain"/>
    <property type="match status" value="1"/>
</dbReference>
<accession>A0A917A2Y7</accession>
<dbReference type="GO" id="GO:0003677">
    <property type="term" value="F:DNA binding"/>
    <property type="evidence" value="ECO:0007669"/>
    <property type="project" value="UniProtKB-KW"/>
</dbReference>
<evidence type="ECO:0000256" key="2">
    <source>
        <dbReference type="ARBA" id="ARBA00023015"/>
    </source>
</evidence>
<dbReference type="GO" id="GO:0003700">
    <property type="term" value="F:DNA-binding transcription factor activity"/>
    <property type="evidence" value="ECO:0007669"/>
    <property type="project" value="InterPro"/>
</dbReference>
<evidence type="ECO:0000259" key="6">
    <source>
        <dbReference type="PROSITE" id="PS50931"/>
    </source>
</evidence>
<dbReference type="AlphaFoldDB" id="A0A917A2Y7"/>
<protein>
    <submittedName>
        <fullName evidence="7">LysR family transcriptional regulator</fullName>
    </submittedName>
</protein>
<keyword evidence="8" id="KW-1185">Reference proteome</keyword>
<dbReference type="Pfam" id="PF00126">
    <property type="entry name" value="HTH_1"/>
    <property type="match status" value="1"/>
</dbReference>
<sequence length="315" mass="33942">MDVRQLRYFVAIVESGSISRAAQRLNVAQPSLSLHIRNMEADLGVPLLFRTPQGVQATEAGEILLRNARTIVAQFEEAEREIRGSGLEPAGEVRLGLPSSIAQVLGVPLVLAAREQLPKVKLRIAEAMSGYVLDWLRLGRVDLGLLYAFVEDRGLRSIGLLSEALHLFGPAGDPDEDALPPAGAPVPIGALAGLPLILPSPGHGLRDLVEEKAAAEGARLGAAIEIDAYGAIKTLVERGLGFSVLPAHAIRRETEDGRLRAWPFEPAFLRTVHLVEPIDRPLSQAVRAVESLCRRTLRDLVRSGAWSGAQMRVSG</sequence>
<dbReference type="CDD" id="cd08433">
    <property type="entry name" value="PBP2_Nac"/>
    <property type="match status" value="1"/>
</dbReference>
<reference evidence="7" key="2">
    <citation type="submission" date="2020-09" db="EMBL/GenBank/DDBJ databases">
        <authorList>
            <person name="Sun Q."/>
            <person name="Zhou Y."/>
        </authorList>
    </citation>
    <scope>NUCLEOTIDE SEQUENCE</scope>
    <source>
        <strain evidence="7">CGMCC 1.15367</strain>
    </source>
</reference>
<dbReference type="PRINTS" id="PR00039">
    <property type="entry name" value="HTHLYSR"/>
</dbReference>
<feature type="domain" description="HTH lysR-type" evidence="6">
    <location>
        <begin position="1"/>
        <end position="58"/>
    </location>
</feature>
<keyword evidence="2" id="KW-0805">Transcription regulation</keyword>
<dbReference type="SUPFAM" id="SSF53850">
    <property type="entry name" value="Periplasmic binding protein-like II"/>
    <property type="match status" value="1"/>
</dbReference>
<dbReference type="Gene3D" id="3.40.190.10">
    <property type="entry name" value="Periplasmic binding protein-like II"/>
    <property type="match status" value="2"/>
</dbReference>
<dbReference type="Pfam" id="PF03466">
    <property type="entry name" value="LysR_substrate"/>
    <property type="match status" value="1"/>
</dbReference>
<dbReference type="InterPro" id="IPR005119">
    <property type="entry name" value="LysR_subst-bd"/>
</dbReference>
<reference evidence="7" key="1">
    <citation type="journal article" date="2014" name="Int. J. Syst. Evol. Microbiol.">
        <title>Complete genome sequence of Corynebacterium casei LMG S-19264T (=DSM 44701T), isolated from a smear-ripened cheese.</title>
        <authorList>
            <consortium name="US DOE Joint Genome Institute (JGI-PGF)"/>
            <person name="Walter F."/>
            <person name="Albersmeier A."/>
            <person name="Kalinowski J."/>
            <person name="Ruckert C."/>
        </authorList>
    </citation>
    <scope>NUCLEOTIDE SEQUENCE</scope>
    <source>
        <strain evidence="7">CGMCC 1.15367</strain>
    </source>
</reference>
<dbReference type="InterPro" id="IPR000847">
    <property type="entry name" value="LysR_HTH_N"/>
</dbReference>
<evidence type="ECO:0000256" key="4">
    <source>
        <dbReference type="ARBA" id="ARBA00023159"/>
    </source>
</evidence>
<dbReference type="Proteomes" id="UP000644699">
    <property type="component" value="Unassembled WGS sequence"/>
</dbReference>
<name>A0A917A2Y7_9HYPH</name>
<dbReference type="InterPro" id="IPR036390">
    <property type="entry name" value="WH_DNA-bd_sf"/>
</dbReference>
<gene>
    <name evidence="7" type="ORF">GCM10011390_47520</name>
</gene>
<evidence type="ECO:0000313" key="8">
    <source>
        <dbReference type="Proteomes" id="UP000644699"/>
    </source>
</evidence>
<comment type="caution">
    <text evidence="7">The sequence shown here is derived from an EMBL/GenBank/DDBJ whole genome shotgun (WGS) entry which is preliminary data.</text>
</comment>
<comment type="similarity">
    <text evidence="1">Belongs to the LysR transcriptional regulatory family.</text>
</comment>
<keyword evidence="4" id="KW-0010">Activator</keyword>
<evidence type="ECO:0000256" key="3">
    <source>
        <dbReference type="ARBA" id="ARBA00023125"/>
    </source>
</evidence>
<dbReference type="RefSeq" id="WP_188912979.1">
    <property type="nucleotide sequence ID" value="NZ_BMIQ01000011.1"/>
</dbReference>
<dbReference type="EMBL" id="BMIQ01000011">
    <property type="protein sequence ID" value="GGE22643.1"/>
    <property type="molecule type" value="Genomic_DNA"/>
</dbReference>
<organism evidence="7 8">
    <name type="scientific">Aureimonas endophytica</name>
    <dbReference type="NCBI Taxonomy" id="2027858"/>
    <lineage>
        <taxon>Bacteria</taxon>
        <taxon>Pseudomonadati</taxon>
        <taxon>Pseudomonadota</taxon>
        <taxon>Alphaproteobacteria</taxon>
        <taxon>Hyphomicrobiales</taxon>
        <taxon>Aurantimonadaceae</taxon>
        <taxon>Aureimonas</taxon>
    </lineage>
</organism>
<dbReference type="FunFam" id="1.10.10.10:FF:000001">
    <property type="entry name" value="LysR family transcriptional regulator"/>
    <property type="match status" value="1"/>
</dbReference>
<evidence type="ECO:0000256" key="1">
    <source>
        <dbReference type="ARBA" id="ARBA00009437"/>
    </source>
</evidence>
<dbReference type="PANTHER" id="PTHR30293:SF0">
    <property type="entry name" value="NITROGEN ASSIMILATION REGULATORY PROTEIN NAC"/>
    <property type="match status" value="1"/>
</dbReference>
<dbReference type="PROSITE" id="PS50931">
    <property type="entry name" value="HTH_LYSR"/>
    <property type="match status" value="1"/>
</dbReference>